<comment type="catalytic activity">
    <reaction evidence="5 6">
        <text>O-phospho-L-tyrosyl-[protein] + H2O = L-tyrosyl-[protein] + phosphate</text>
        <dbReference type="Rhea" id="RHEA:10684"/>
        <dbReference type="Rhea" id="RHEA-COMP:10136"/>
        <dbReference type="Rhea" id="RHEA-COMP:20101"/>
        <dbReference type="ChEBI" id="CHEBI:15377"/>
        <dbReference type="ChEBI" id="CHEBI:43474"/>
        <dbReference type="ChEBI" id="CHEBI:46858"/>
        <dbReference type="ChEBI" id="CHEBI:61978"/>
        <dbReference type="EC" id="3.1.3.48"/>
    </reaction>
</comment>
<dbReference type="AlphaFoldDB" id="A0A914I370"/>
<feature type="compositionally biased region" description="Polar residues" evidence="7">
    <location>
        <begin position="223"/>
        <end position="236"/>
    </location>
</feature>
<keyword evidence="6" id="KW-0804">Transcription</keyword>
<keyword evidence="3 6" id="KW-0460">Magnesium</keyword>
<proteinExistence type="inferred from homology"/>
<dbReference type="Gene3D" id="3.40.50.12350">
    <property type="match status" value="1"/>
</dbReference>
<dbReference type="WBParaSite" id="Gr19_v10_g619.t1">
    <property type="protein sequence ID" value="Gr19_v10_g619.t1"/>
    <property type="gene ID" value="Gr19_v10_g619"/>
</dbReference>
<dbReference type="EC" id="3.1.3.48" evidence="6"/>
<comment type="similarity">
    <text evidence="1 6">Belongs to the HAD-like hydrolase superfamily. EYA family.</text>
</comment>
<evidence type="ECO:0000256" key="7">
    <source>
        <dbReference type="SAM" id="MobiDB-lite"/>
    </source>
</evidence>
<dbReference type="PANTHER" id="PTHR10190:SF16">
    <property type="entry name" value="DEVELOPMENTAL PROTEIN EYES ABSENT"/>
    <property type="match status" value="1"/>
</dbReference>
<dbReference type="GO" id="GO:0030154">
    <property type="term" value="P:cell differentiation"/>
    <property type="evidence" value="ECO:0007669"/>
    <property type="project" value="TreeGrafter"/>
</dbReference>
<dbReference type="GO" id="GO:0045739">
    <property type="term" value="P:positive regulation of DNA repair"/>
    <property type="evidence" value="ECO:0007669"/>
    <property type="project" value="TreeGrafter"/>
</dbReference>
<evidence type="ECO:0000256" key="5">
    <source>
        <dbReference type="ARBA" id="ARBA00051722"/>
    </source>
</evidence>
<evidence type="ECO:0000256" key="2">
    <source>
        <dbReference type="ARBA" id="ARBA00022801"/>
    </source>
</evidence>
<dbReference type="InterPro" id="IPR038102">
    <property type="entry name" value="EYA_dom_sf"/>
</dbReference>
<keyword evidence="2 6" id="KW-0378">Hydrolase</keyword>
<dbReference type="Proteomes" id="UP000887572">
    <property type="component" value="Unplaced"/>
</dbReference>
<sequence length="689" mass="72468">MTATKFEPGTQIPTVAHQTMLSSLGHSASSGSSASSSATISSSSFPPTNNSPYCWPTDWNLAAAAMSRSAGLCSDSTNQIGALCAPSHSTYYGQMAAAAAVSASSSVAGGTVWPAGHTLNGYLGAYGGGGAYTVPAGYYGASFPAASHYAAAAALSSTFDMKKADLCYLPMAAAYCGGGQQQQQQYSNMAGTLVTDLHQPQQSVGTESDKSLIGGAAPVHRNGVNNGRSVGLQQHLSPPASAGGRTAFSENIPRGDAMGPPPKKSKTELKTSSAKRSKKKKVQATVSAGGGGAGGGTRASPTEPSNTTKVYVWELEDICSLLSPSTPVEQLHPDLDNLMSFMLSRLLQNGFQLETQDEYEQTNVEDAFMNEAPQNHLCAAASGEARPLEEFGTSNLLAGGDTGQHSPRRHQKQDFIEGPSSLLANNHPNSSAASTARPSPNNNGSINEGLRNLAAKYKFIRDTYKCRGGQNLEEWLQHCRISPDAYRQLETQFTFAKTGLFRQCLRVVAERSPLNANGSTNVVWSSAGNVGVAGALAKLMLFRMSEFVPAENVYCTARVGIEAVLERVANHFQRKYITIISSKAATRQLAEKECIPCWKLVNDQCVANLLVALDILLGDLGGTNLVQRTLPNGRRFGGVQPPEEDEETERKGGGAVLAAIAGGGAGTAVVAGGFLTSRGWPTDGNCKKR</sequence>
<keyword evidence="6" id="KW-0805">Transcription regulation</keyword>
<feature type="compositionally biased region" description="Basic residues" evidence="7">
    <location>
        <begin position="273"/>
        <end position="282"/>
    </location>
</feature>
<name>A0A914I370_GLORO</name>
<evidence type="ECO:0000256" key="4">
    <source>
        <dbReference type="ARBA" id="ARBA00022912"/>
    </source>
</evidence>
<dbReference type="InterPro" id="IPR028472">
    <property type="entry name" value="EYA"/>
</dbReference>
<comment type="cofactor">
    <cofactor evidence="6">
        <name>Mg(2+)</name>
        <dbReference type="ChEBI" id="CHEBI:18420"/>
    </cofactor>
    <text evidence="6">Binds 1 Mg(2+) ion per subunit.</text>
</comment>
<dbReference type="GO" id="GO:0046872">
    <property type="term" value="F:metal ion binding"/>
    <property type="evidence" value="ECO:0007669"/>
    <property type="project" value="UniProtKB-KW"/>
</dbReference>
<evidence type="ECO:0000256" key="3">
    <source>
        <dbReference type="ARBA" id="ARBA00022842"/>
    </source>
</evidence>
<dbReference type="GO" id="GO:0005634">
    <property type="term" value="C:nucleus"/>
    <property type="evidence" value="ECO:0007669"/>
    <property type="project" value="TreeGrafter"/>
</dbReference>
<protein>
    <recommendedName>
        <fullName evidence="6">Eyes absent homolog</fullName>
        <ecNumber evidence="6">3.1.3.48</ecNumber>
    </recommendedName>
</protein>
<reference evidence="9" key="1">
    <citation type="submission" date="2022-11" db="UniProtKB">
        <authorList>
            <consortium name="WormBaseParasite"/>
        </authorList>
    </citation>
    <scope>IDENTIFICATION</scope>
</reference>
<keyword evidence="6" id="KW-0479">Metal-binding</keyword>
<feature type="compositionally biased region" description="Polar residues" evidence="7">
    <location>
        <begin position="422"/>
        <end position="446"/>
    </location>
</feature>
<evidence type="ECO:0000313" key="8">
    <source>
        <dbReference type="Proteomes" id="UP000887572"/>
    </source>
</evidence>
<feature type="compositionally biased region" description="Gly residues" evidence="7">
    <location>
        <begin position="288"/>
        <end position="297"/>
    </location>
</feature>
<feature type="region of interest" description="Disordered" evidence="7">
    <location>
        <begin position="419"/>
        <end position="447"/>
    </location>
</feature>
<dbReference type="GO" id="GO:0004725">
    <property type="term" value="F:protein tyrosine phosphatase activity"/>
    <property type="evidence" value="ECO:0007669"/>
    <property type="project" value="UniProtKB-EC"/>
</dbReference>
<accession>A0A914I370</accession>
<dbReference type="PANTHER" id="PTHR10190">
    <property type="entry name" value="EYES ABSENT"/>
    <property type="match status" value="1"/>
</dbReference>
<feature type="region of interest" description="Disordered" evidence="7">
    <location>
        <begin position="199"/>
        <end position="305"/>
    </location>
</feature>
<organism evidence="8 9">
    <name type="scientific">Globodera rostochiensis</name>
    <name type="common">Golden nematode worm</name>
    <name type="synonym">Heterodera rostochiensis</name>
    <dbReference type="NCBI Taxonomy" id="31243"/>
    <lineage>
        <taxon>Eukaryota</taxon>
        <taxon>Metazoa</taxon>
        <taxon>Ecdysozoa</taxon>
        <taxon>Nematoda</taxon>
        <taxon>Chromadorea</taxon>
        <taxon>Rhabditida</taxon>
        <taxon>Tylenchina</taxon>
        <taxon>Tylenchomorpha</taxon>
        <taxon>Tylenchoidea</taxon>
        <taxon>Heteroderidae</taxon>
        <taxon>Heteroderinae</taxon>
        <taxon>Globodera</taxon>
    </lineage>
</organism>
<evidence type="ECO:0000256" key="6">
    <source>
        <dbReference type="RuleBase" id="RU362036"/>
    </source>
</evidence>
<evidence type="ECO:0000313" key="9">
    <source>
        <dbReference type="WBParaSite" id="Gr19_v10_g619.t1"/>
    </source>
</evidence>
<evidence type="ECO:0000256" key="1">
    <source>
        <dbReference type="ARBA" id="ARBA00010501"/>
    </source>
</evidence>
<dbReference type="GO" id="GO:2001240">
    <property type="term" value="P:negative regulation of extrinsic apoptotic signaling pathway in absence of ligand"/>
    <property type="evidence" value="ECO:0007669"/>
    <property type="project" value="TreeGrafter"/>
</dbReference>
<keyword evidence="4 6" id="KW-0904">Protein phosphatase</keyword>
<keyword evidence="8" id="KW-1185">Reference proteome</keyword>